<dbReference type="AlphaFoldDB" id="A0A674JCU4"/>
<feature type="domain" description="Murine leukemia virus integrase C-terminal" evidence="6">
    <location>
        <begin position="21"/>
        <end position="73"/>
    </location>
</feature>
<keyword evidence="2" id="KW-0548">Nucleotidyltransferase</keyword>
<dbReference type="InParanoid" id="A0A674JCU4"/>
<dbReference type="GO" id="GO:0016779">
    <property type="term" value="F:nucleotidyltransferase activity"/>
    <property type="evidence" value="ECO:0007669"/>
    <property type="project" value="UniProtKB-KW"/>
</dbReference>
<evidence type="ECO:0000256" key="5">
    <source>
        <dbReference type="ARBA" id="ARBA00022801"/>
    </source>
</evidence>
<evidence type="ECO:0000256" key="4">
    <source>
        <dbReference type="ARBA" id="ARBA00022759"/>
    </source>
</evidence>
<dbReference type="GO" id="GO:0004519">
    <property type="term" value="F:endonuclease activity"/>
    <property type="evidence" value="ECO:0007669"/>
    <property type="project" value="UniProtKB-KW"/>
</dbReference>
<accession>A0A674JCU4</accession>
<keyword evidence="3" id="KW-0540">Nuclease</keyword>
<reference evidence="7" key="2">
    <citation type="submission" date="2025-09" db="UniProtKB">
        <authorList>
            <consortium name="Ensembl"/>
        </authorList>
    </citation>
    <scope>IDENTIFICATION</scope>
</reference>
<dbReference type="GO" id="GO:0016787">
    <property type="term" value="F:hydrolase activity"/>
    <property type="evidence" value="ECO:0007669"/>
    <property type="project" value="UniProtKB-KW"/>
</dbReference>
<dbReference type="Pfam" id="PF18697">
    <property type="entry name" value="MLVIN_C"/>
    <property type="match status" value="1"/>
</dbReference>
<keyword evidence="1" id="KW-0808">Transferase</keyword>
<evidence type="ECO:0000256" key="2">
    <source>
        <dbReference type="ARBA" id="ARBA00022695"/>
    </source>
</evidence>
<keyword evidence="4" id="KW-0255">Endonuclease</keyword>
<keyword evidence="8" id="KW-1185">Reference proteome</keyword>
<dbReference type="GeneTree" id="ENSGT01120000272002"/>
<dbReference type="Ensembl" id="ENSTMTT00000018345.1">
    <property type="protein sequence ID" value="ENSTMTP00000017717.1"/>
    <property type="gene ID" value="ENSTMTG00000013034.1"/>
</dbReference>
<evidence type="ECO:0000313" key="7">
    <source>
        <dbReference type="Ensembl" id="ENSTMTP00000017717.1"/>
    </source>
</evidence>
<reference evidence="7" key="1">
    <citation type="submission" date="2025-08" db="UniProtKB">
        <authorList>
            <consortium name="Ensembl"/>
        </authorList>
    </citation>
    <scope>IDENTIFICATION</scope>
</reference>
<evidence type="ECO:0000256" key="1">
    <source>
        <dbReference type="ARBA" id="ARBA00022679"/>
    </source>
</evidence>
<dbReference type="Gene3D" id="2.30.30.850">
    <property type="match status" value="1"/>
</dbReference>
<evidence type="ECO:0000256" key="3">
    <source>
        <dbReference type="ARBA" id="ARBA00022722"/>
    </source>
</evidence>
<evidence type="ECO:0000313" key="8">
    <source>
        <dbReference type="Proteomes" id="UP000472274"/>
    </source>
</evidence>
<organism evidence="7 8">
    <name type="scientific">Terrapene triunguis</name>
    <name type="common">Three-toed box turtle</name>
    <dbReference type="NCBI Taxonomy" id="2587831"/>
    <lineage>
        <taxon>Eukaryota</taxon>
        <taxon>Metazoa</taxon>
        <taxon>Chordata</taxon>
        <taxon>Craniata</taxon>
        <taxon>Vertebrata</taxon>
        <taxon>Euteleostomi</taxon>
        <taxon>Archelosauria</taxon>
        <taxon>Testudinata</taxon>
        <taxon>Testudines</taxon>
        <taxon>Cryptodira</taxon>
        <taxon>Durocryptodira</taxon>
        <taxon>Testudinoidea</taxon>
        <taxon>Emydidae</taxon>
        <taxon>Terrapene</taxon>
    </lineage>
</organism>
<protein>
    <recommendedName>
        <fullName evidence="6">Murine leukemia virus integrase C-terminal domain-containing protein</fullName>
    </recommendedName>
</protein>
<keyword evidence="5" id="KW-0378">Hydrolase</keyword>
<evidence type="ECO:0000259" key="6">
    <source>
        <dbReference type="Pfam" id="PF18697"/>
    </source>
</evidence>
<sequence length="128" mass="14617">MSQQHCTPKIHSLFCWIPRVHSLQPGDSVLVRTWKDEPLQEKWKGPHTILLVTHTAAKVEGHKNWIHHSRLKAVPAPEQWTVQPAEKTANDDLGLKLLFKRQGNSSVTYCFTHTACRMGSHPYYVLAS</sequence>
<dbReference type="InterPro" id="IPR040643">
    <property type="entry name" value="MLVIN_C"/>
</dbReference>
<dbReference type="Proteomes" id="UP000472274">
    <property type="component" value="Unplaced"/>
</dbReference>
<name>A0A674JCU4_9SAUR</name>
<proteinExistence type="predicted"/>